<dbReference type="SUPFAM" id="SSF56672">
    <property type="entry name" value="DNA/RNA polymerases"/>
    <property type="match status" value="1"/>
</dbReference>
<keyword evidence="7" id="KW-0378">Hydrolase</keyword>
<evidence type="ECO:0000256" key="4">
    <source>
        <dbReference type="ARBA" id="ARBA00022722"/>
    </source>
</evidence>
<evidence type="ECO:0000313" key="15">
    <source>
        <dbReference type="Proteomes" id="UP000075243"/>
    </source>
</evidence>
<dbReference type="GO" id="GO:0006508">
    <property type="term" value="P:proteolysis"/>
    <property type="evidence" value="ECO:0007669"/>
    <property type="project" value="UniProtKB-KW"/>
</dbReference>
<keyword evidence="15" id="KW-1185">Reference proteome</keyword>
<dbReference type="Pfam" id="PF24925">
    <property type="entry name" value="DUF7746"/>
    <property type="match status" value="1"/>
</dbReference>
<dbReference type="Pfam" id="PF00078">
    <property type="entry name" value="RVT_1"/>
    <property type="match status" value="1"/>
</dbReference>
<keyword evidence="1" id="KW-0645">Protease</keyword>
<keyword evidence="2" id="KW-0808">Transferase</keyword>
<keyword evidence="3" id="KW-0548">Nucleotidyltransferase</keyword>
<evidence type="ECO:0000313" key="14">
    <source>
        <dbReference type="EMBL" id="KYP77324.1"/>
    </source>
</evidence>
<feature type="domain" description="CCHC-type" evidence="12">
    <location>
        <begin position="162"/>
        <end position="176"/>
    </location>
</feature>
<dbReference type="SUPFAM" id="SSF57756">
    <property type="entry name" value="Retrovirus zinc finger-like domains"/>
    <property type="match status" value="1"/>
</dbReference>
<dbReference type="InterPro" id="IPR043128">
    <property type="entry name" value="Rev_trsase/Diguanyl_cyclase"/>
</dbReference>
<dbReference type="InterPro" id="IPR041577">
    <property type="entry name" value="RT_RNaseH_2"/>
</dbReference>
<evidence type="ECO:0000259" key="12">
    <source>
        <dbReference type="PROSITE" id="PS50158"/>
    </source>
</evidence>
<evidence type="ECO:0000256" key="1">
    <source>
        <dbReference type="ARBA" id="ARBA00022670"/>
    </source>
</evidence>
<keyword evidence="4" id="KW-0540">Nuclease</keyword>
<protein>
    <submittedName>
        <fullName evidence="14">Enzymatic polyprotein</fullName>
    </submittedName>
</protein>
<dbReference type="InterPro" id="IPR036875">
    <property type="entry name" value="Znf_CCHC_sf"/>
</dbReference>
<evidence type="ECO:0000259" key="13">
    <source>
        <dbReference type="PROSITE" id="PS50878"/>
    </source>
</evidence>
<dbReference type="SMART" id="SM00343">
    <property type="entry name" value="ZnF_C2HC"/>
    <property type="match status" value="1"/>
</dbReference>
<dbReference type="Proteomes" id="UP000075243">
    <property type="component" value="Unassembled WGS sequence"/>
</dbReference>
<dbReference type="GO" id="GO:0003964">
    <property type="term" value="F:RNA-directed DNA polymerase activity"/>
    <property type="evidence" value="ECO:0007669"/>
    <property type="project" value="UniProtKB-KW"/>
</dbReference>
<dbReference type="InterPro" id="IPR001878">
    <property type="entry name" value="Znf_CCHC"/>
</dbReference>
<feature type="domain" description="Reverse transcriptase" evidence="13">
    <location>
        <begin position="353"/>
        <end position="566"/>
    </location>
</feature>
<keyword evidence="9" id="KW-0238">DNA-binding</keyword>
<reference evidence="14" key="1">
    <citation type="journal article" date="2012" name="Nat. Biotechnol.">
        <title>Draft genome sequence of pigeonpea (Cajanus cajan), an orphan legume crop of resource-poor farmers.</title>
        <authorList>
            <person name="Varshney R.K."/>
            <person name="Chen W."/>
            <person name="Li Y."/>
            <person name="Bharti A.K."/>
            <person name="Saxena R.K."/>
            <person name="Schlueter J.A."/>
            <person name="Donoghue M.T."/>
            <person name="Azam S."/>
            <person name="Fan G."/>
            <person name="Whaley A.M."/>
            <person name="Farmer A.D."/>
            <person name="Sheridan J."/>
            <person name="Iwata A."/>
            <person name="Tuteja R."/>
            <person name="Penmetsa R.V."/>
            <person name="Wu W."/>
            <person name="Upadhyaya H.D."/>
            <person name="Yang S.P."/>
            <person name="Shah T."/>
            <person name="Saxena K.B."/>
            <person name="Michael T."/>
            <person name="McCombie W.R."/>
            <person name="Yang B."/>
            <person name="Zhang G."/>
            <person name="Yang H."/>
            <person name="Wang J."/>
            <person name="Spillane C."/>
            <person name="Cook D.R."/>
            <person name="May G.D."/>
            <person name="Xu X."/>
            <person name="Jackson S.A."/>
        </authorList>
    </citation>
    <scope>NUCLEOTIDE SEQUENCE [LARGE SCALE GENOMIC DNA]</scope>
</reference>
<dbReference type="GO" id="GO:0008270">
    <property type="term" value="F:zinc ion binding"/>
    <property type="evidence" value="ECO:0007669"/>
    <property type="project" value="UniProtKB-KW"/>
</dbReference>
<evidence type="ECO:0000256" key="9">
    <source>
        <dbReference type="ARBA" id="ARBA00023125"/>
    </source>
</evidence>
<dbReference type="Gene3D" id="4.10.60.10">
    <property type="entry name" value="Zinc finger, CCHC-type"/>
    <property type="match status" value="1"/>
</dbReference>
<keyword evidence="10" id="KW-0479">Metal-binding</keyword>
<keyword evidence="5" id="KW-0064">Aspartyl protease</keyword>
<keyword evidence="8" id="KW-0695">RNA-directed DNA polymerase</keyword>
<dbReference type="Pfam" id="PF17919">
    <property type="entry name" value="RT_RNaseH_2"/>
    <property type="match status" value="1"/>
</dbReference>
<dbReference type="AlphaFoldDB" id="A0A151UDE4"/>
<keyword evidence="10" id="KW-0863">Zinc-finger</keyword>
<keyword evidence="10" id="KW-0862">Zinc</keyword>
<evidence type="ECO:0000256" key="7">
    <source>
        <dbReference type="ARBA" id="ARBA00022801"/>
    </source>
</evidence>
<evidence type="ECO:0000256" key="8">
    <source>
        <dbReference type="ARBA" id="ARBA00022918"/>
    </source>
</evidence>
<dbReference type="PANTHER" id="PTHR33064">
    <property type="entry name" value="POL PROTEIN"/>
    <property type="match status" value="1"/>
</dbReference>
<evidence type="ECO:0000256" key="6">
    <source>
        <dbReference type="ARBA" id="ARBA00022759"/>
    </source>
</evidence>
<dbReference type="InterPro" id="IPR000477">
    <property type="entry name" value="RT_dom"/>
</dbReference>
<evidence type="ECO:0000256" key="11">
    <source>
        <dbReference type="SAM" id="Coils"/>
    </source>
</evidence>
<keyword evidence="11" id="KW-0175">Coiled coil</keyword>
<dbReference type="Gene3D" id="3.10.10.10">
    <property type="entry name" value="HIV Type 1 Reverse Transcriptase, subunit A, domain 1"/>
    <property type="match status" value="2"/>
</dbReference>
<dbReference type="PROSITE" id="PS50158">
    <property type="entry name" value="ZF_CCHC"/>
    <property type="match status" value="1"/>
</dbReference>
<gene>
    <name evidence="14" type="ORF">KK1_048995</name>
</gene>
<dbReference type="InterPro" id="IPR043502">
    <property type="entry name" value="DNA/RNA_pol_sf"/>
</dbReference>
<dbReference type="Pfam" id="PF00098">
    <property type="entry name" value="zf-CCHC"/>
    <property type="match status" value="1"/>
</dbReference>
<dbReference type="Gene3D" id="3.30.70.270">
    <property type="match status" value="2"/>
</dbReference>
<accession>A0A151UDE4</accession>
<dbReference type="EMBL" id="AGCT01018927">
    <property type="protein sequence ID" value="KYP77324.1"/>
    <property type="molecule type" value="Genomic_DNA"/>
</dbReference>
<dbReference type="Gramene" id="C.cajan_45382.t">
    <property type="protein sequence ID" value="C.cajan_45382.t"/>
    <property type="gene ID" value="C.cajan_45382"/>
</dbReference>
<dbReference type="FunFam" id="3.30.70.270:FF:000003">
    <property type="entry name" value="Transposon Ty3-G Gag-Pol polyprotein"/>
    <property type="match status" value="1"/>
</dbReference>
<feature type="coiled-coil region" evidence="11">
    <location>
        <begin position="304"/>
        <end position="338"/>
    </location>
</feature>
<organism evidence="14 15">
    <name type="scientific">Cajanus cajan</name>
    <name type="common">Pigeon pea</name>
    <name type="synonym">Cajanus indicus</name>
    <dbReference type="NCBI Taxonomy" id="3821"/>
    <lineage>
        <taxon>Eukaryota</taxon>
        <taxon>Viridiplantae</taxon>
        <taxon>Streptophyta</taxon>
        <taxon>Embryophyta</taxon>
        <taxon>Tracheophyta</taxon>
        <taxon>Spermatophyta</taxon>
        <taxon>Magnoliopsida</taxon>
        <taxon>eudicotyledons</taxon>
        <taxon>Gunneridae</taxon>
        <taxon>Pentapetalae</taxon>
        <taxon>rosids</taxon>
        <taxon>fabids</taxon>
        <taxon>Fabales</taxon>
        <taxon>Fabaceae</taxon>
        <taxon>Papilionoideae</taxon>
        <taxon>50 kb inversion clade</taxon>
        <taxon>NPAAA clade</taxon>
        <taxon>indigoferoid/millettioid clade</taxon>
        <taxon>Phaseoleae</taxon>
        <taxon>Cajanus</taxon>
    </lineage>
</organism>
<sequence>MTEHQILRKTHEMTMATTAYRAKHSEQQTVKLLVAGFTGSLKGWWDNYLTSEQKNYILSVVKPEDQTPLMVETLILSIIQSFMGDSNVFDTRTNILLHNLRFPTLGDFRWYVDNFLIMVITRADCKENFWKEKFIAGLPPVFATKKNFKKQNYQNKNKGVVCFKCGRYGHMKKDCRVKEKINNLDMSEELKDQIEKLLLYESESEKEESDSEDFIENLETSSEEDSECECDEEPCACSFKINVITAESKLILEVIDKIPNEEDKLAYLVKLKDLILEDKNQEEPEDTPEFSGYDFSQIIKKVAIKEKPVDIKDLQREINKLKEEINIIKNHILEIKQENFQKNEIIKAILEKEDQPSTYVPNAFWDRNSFEIELPYEEGFAEKNIPTKAKPVQLNKETLEYCRKEIKQFLDKKLIRPSKSPWSCAAFYVWNASEIERGEPRMVINYKPLNKVLKWISGYYQIKVKEEDKYKTAFIVPFGQYEWNVMPMGLKNAPSEFQNIMNTILNPYSKFALVYIDDVLIFSESIEKHLKHLRIFKNLIKKNGMVVSQKKIKLAQTKIRFLGHDIYQGTITPIKRSIEFSEKFLDEIKDKTQLQRFLGCVNYVADFIPKIRILCKPLYNRLRKNPKPFTPELTKIVQDVKAQVKTLPCLGIPNPEAQLIVETDASDQGYGGILKQKVENHPEYLLSFGNI</sequence>
<keyword evidence="6" id="KW-0255">Endonuclease</keyword>
<evidence type="ECO:0000256" key="10">
    <source>
        <dbReference type="PROSITE-ProRule" id="PRU00047"/>
    </source>
</evidence>
<dbReference type="PROSITE" id="PS50878">
    <property type="entry name" value="RT_POL"/>
    <property type="match status" value="1"/>
</dbReference>
<dbReference type="InterPro" id="IPR056648">
    <property type="entry name" value="DUF7746"/>
</dbReference>
<name>A0A151UDE4_CAJCA</name>
<evidence type="ECO:0000256" key="5">
    <source>
        <dbReference type="ARBA" id="ARBA00022750"/>
    </source>
</evidence>
<dbReference type="PANTHER" id="PTHR33064:SF37">
    <property type="entry name" value="RIBONUCLEASE H"/>
    <property type="match status" value="1"/>
</dbReference>
<comment type="caution">
    <text evidence="14">The sequence shown here is derived from an EMBL/GenBank/DDBJ whole genome shotgun (WGS) entry which is preliminary data.</text>
</comment>
<dbReference type="GO" id="GO:0004519">
    <property type="term" value="F:endonuclease activity"/>
    <property type="evidence" value="ECO:0007669"/>
    <property type="project" value="UniProtKB-KW"/>
</dbReference>
<evidence type="ECO:0000256" key="3">
    <source>
        <dbReference type="ARBA" id="ARBA00022695"/>
    </source>
</evidence>
<dbReference type="CDD" id="cd01647">
    <property type="entry name" value="RT_LTR"/>
    <property type="match status" value="1"/>
</dbReference>
<proteinExistence type="predicted"/>
<dbReference type="FunFam" id="3.10.10.10:FF:000007">
    <property type="entry name" value="Retrovirus-related Pol polyprotein from transposon 17.6-like Protein"/>
    <property type="match status" value="1"/>
</dbReference>
<dbReference type="GO" id="GO:0004190">
    <property type="term" value="F:aspartic-type endopeptidase activity"/>
    <property type="evidence" value="ECO:0007669"/>
    <property type="project" value="UniProtKB-KW"/>
</dbReference>
<dbReference type="GO" id="GO:0003677">
    <property type="term" value="F:DNA binding"/>
    <property type="evidence" value="ECO:0007669"/>
    <property type="project" value="UniProtKB-KW"/>
</dbReference>
<evidence type="ECO:0000256" key="2">
    <source>
        <dbReference type="ARBA" id="ARBA00022679"/>
    </source>
</evidence>
<dbReference type="InterPro" id="IPR051320">
    <property type="entry name" value="Viral_Replic_Matur_Polypro"/>
</dbReference>